<feature type="domain" description="TRAP C4-dicarboxylate transport system permease DctM subunit" evidence="9">
    <location>
        <begin position="13"/>
        <end position="429"/>
    </location>
</feature>
<evidence type="ECO:0000256" key="4">
    <source>
        <dbReference type="ARBA" id="ARBA00022692"/>
    </source>
</evidence>
<dbReference type="InterPro" id="IPR004681">
    <property type="entry name" value="TRAP_DctM"/>
</dbReference>
<feature type="transmembrane region" description="Helical" evidence="8">
    <location>
        <begin position="366"/>
        <end position="393"/>
    </location>
</feature>
<evidence type="ECO:0000256" key="2">
    <source>
        <dbReference type="ARBA" id="ARBA00022475"/>
    </source>
</evidence>
<keyword evidence="2" id="KW-1003">Cell membrane</keyword>
<dbReference type="PANTHER" id="PTHR33362:SF7">
    <property type="entry name" value="SLL1103 PROTEIN"/>
    <property type="match status" value="1"/>
</dbReference>
<dbReference type="Proteomes" id="UP000244069">
    <property type="component" value="Unassembled WGS sequence"/>
</dbReference>
<dbReference type="OrthoDB" id="4250245at2"/>
<accession>A0A2T6A047</accession>
<feature type="transmembrane region" description="Helical" evidence="8">
    <location>
        <begin position="317"/>
        <end position="338"/>
    </location>
</feature>
<evidence type="ECO:0000313" key="11">
    <source>
        <dbReference type="Proteomes" id="UP000244069"/>
    </source>
</evidence>
<dbReference type="PANTHER" id="PTHR33362">
    <property type="entry name" value="SIALIC ACID TRAP TRANSPORTER PERMEASE PROTEIN SIAT-RELATED"/>
    <property type="match status" value="1"/>
</dbReference>
<keyword evidence="6 8" id="KW-0472">Membrane</keyword>
<feature type="transmembrane region" description="Helical" evidence="8">
    <location>
        <begin position="97"/>
        <end position="128"/>
    </location>
</feature>
<keyword evidence="4 8" id="KW-0812">Transmembrane</keyword>
<proteinExistence type="predicted"/>
<evidence type="ECO:0000313" key="10">
    <source>
        <dbReference type="EMBL" id="PTX37176.1"/>
    </source>
</evidence>
<feature type="transmembrane region" description="Helical" evidence="8">
    <location>
        <begin position="51"/>
        <end position="76"/>
    </location>
</feature>
<feature type="transmembrane region" description="Helical" evidence="8">
    <location>
        <begin position="176"/>
        <end position="197"/>
    </location>
</feature>
<feature type="transmembrane region" description="Helical" evidence="8">
    <location>
        <begin position="413"/>
        <end position="433"/>
    </location>
</feature>
<evidence type="ECO:0000259" key="9">
    <source>
        <dbReference type="Pfam" id="PF06808"/>
    </source>
</evidence>
<evidence type="ECO:0000256" key="3">
    <source>
        <dbReference type="ARBA" id="ARBA00022519"/>
    </source>
</evidence>
<evidence type="ECO:0000256" key="6">
    <source>
        <dbReference type="ARBA" id="ARBA00023136"/>
    </source>
</evidence>
<comment type="function">
    <text evidence="7">Part of the tripartite ATP-independent periplasmic (TRAP) transport system.</text>
</comment>
<keyword evidence="7" id="KW-0813">Transport</keyword>
<evidence type="ECO:0000256" key="5">
    <source>
        <dbReference type="ARBA" id="ARBA00022989"/>
    </source>
</evidence>
<sequence length="439" mass="47194">MTFDVVLGFIQLLTLLVGIFAGFPIAFTLIVLTVFFGYIGLGDLAFNLMVYQAWGVMSTETLAAVPLFVFMGYILEQAGIMERLFRGFQFTLARVPGALYIGVLLTSTIFATATGIIGASVTLIGMLAAPVMTKSNYDPALSAGTITAGGTLGILIPPSVMLVVLGPVVDVSIPKLFAACILPGLLITVLFLGYTLIRCWLKPELGPALPEAERPSSWMVALRELAFGMTPMLILIGATLGSILTGVATPTEGAGMGAAGALLLTIFYGRFTLPRLQTALYQTVIVTSMILFLLLASNMFGAVFNRLGTGPWIANTLVAWDLPPMGVVLALMVVVFLLGWPLEWAPIVFIFLPIFLPIVQQADLDLLWISALVAVNLQTAFLSPPVAMAAYYLKAVAPQWSLKQIYSGMFQFVALQVVALLLVLAFPEIALWLPRVMFD</sequence>
<feature type="transmembrane region" description="Helical" evidence="8">
    <location>
        <begin position="279"/>
        <end position="305"/>
    </location>
</feature>
<feature type="transmembrane region" description="Helical" evidence="8">
    <location>
        <begin position="254"/>
        <end position="273"/>
    </location>
</feature>
<feature type="transmembrane region" description="Helical" evidence="8">
    <location>
        <begin position="12"/>
        <end position="39"/>
    </location>
</feature>
<dbReference type="Pfam" id="PF06808">
    <property type="entry name" value="DctM"/>
    <property type="match status" value="1"/>
</dbReference>
<name>A0A2T6A047_9RHOB</name>
<keyword evidence="11" id="KW-1185">Reference proteome</keyword>
<dbReference type="EMBL" id="QBKN01000052">
    <property type="protein sequence ID" value="PTX37176.1"/>
    <property type="molecule type" value="Genomic_DNA"/>
</dbReference>
<reference evidence="10 11" key="1">
    <citation type="submission" date="2018-04" db="EMBL/GenBank/DDBJ databases">
        <title>Genomic Encyclopedia of Archaeal and Bacterial Type Strains, Phase II (KMG-II): from individual species to whole genera.</title>
        <authorList>
            <person name="Goeker M."/>
        </authorList>
    </citation>
    <scope>NUCLEOTIDE SEQUENCE [LARGE SCALE GENOMIC DNA]</scope>
    <source>
        <strain evidence="10 11">DSM 29329</strain>
    </source>
</reference>
<dbReference type="GO" id="GO:0022857">
    <property type="term" value="F:transmembrane transporter activity"/>
    <property type="evidence" value="ECO:0007669"/>
    <property type="project" value="UniProtKB-UniRule"/>
</dbReference>
<feature type="transmembrane region" description="Helical" evidence="8">
    <location>
        <begin position="140"/>
        <end position="164"/>
    </location>
</feature>
<comment type="caution">
    <text evidence="10">The sequence shown here is derived from an EMBL/GenBank/DDBJ whole genome shotgun (WGS) entry which is preliminary data.</text>
</comment>
<feature type="transmembrane region" description="Helical" evidence="8">
    <location>
        <begin position="344"/>
        <end position="359"/>
    </location>
</feature>
<dbReference type="GO" id="GO:0005886">
    <property type="term" value="C:plasma membrane"/>
    <property type="evidence" value="ECO:0007669"/>
    <property type="project" value="UniProtKB-SubCell"/>
</dbReference>
<evidence type="ECO:0000256" key="7">
    <source>
        <dbReference type="RuleBase" id="RU369079"/>
    </source>
</evidence>
<keyword evidence="5 8" id="KW-1133">Transmembrane helix</keyword>
<evidence type="ECO:0000256" key="8">
    <source>
        <dbReference type="SAM" id="Phobius"/>
    </source>
</evidence>
<evidence type="ECO:0000256" key="1">
    <source>
        <dbReference type="ARBA" id="ARBA00004429"/>
    </source>
</evidence>
<organism evidence="10 11">
    <name type="scientific">Allosediminivita pacifica</name>
    <dbReference type="NCBI Taxonomy" id="1267769"/>
    <lineage>
        <taxon>Bacteria</taxon>
        <taxon>Pseudomonadati</taxon>
        <taxon>Pseudomonadota</taxon>
        <taxon>Alphaproteobacteria</taxon>
        <taxon>Rhodobacterales</taxon>
        <taxon>Paracoccaceae</taxon>
        <taxon>Allosediminivita</taxon>
    </lineage>
</organism>
<dbReference type="AlphaFoldDB" id="A0A2T6A047"/>
<gene>
    <name evidence="10" type="ORF">C8N44_15212</name>
</gene>
<dbReference type="RefSeq" id="WP_107978890.1">
    <property type="nucleotide sequence ID" value="NZ_BMEZ01000052.1"/>
</dbReference>
<protein>
    <submittedName>
        <fullName evidence="10">Tripartite ATP-independent transporter DctM subunit</fullName>
    </submittedName>
</protein>
<dbReference type="InterPro" id="IPR010656">
    <property type="entry name" value="DctM"/>
</dbReference>
<feature type="transmembrane region" description="Helical" evidence="8">
    <location>
        <begin position="225"/>
        <end position="247"/>
    </location>
</feature>
<comment type="subcellular location">
    <subcellularLocation>
        <location evidence="1 7">Cell inner membrane</location>
        <topology evidence="1 7">Multi-pass membrane protein</topology>
    </subcellularLocation>
</comment>
<keyword evidence="3 7" id="KW-0997">Cell inner membrane</keyword>